<evidence type="ECO:0000256" key="1">
    <source>
        <dbReference type="SAM" id="Phobius"/>
    </source>
</evidence>
<reference evidence="2" key="1">
    <citation type="submission" date="2021-01" db="EMBL/GenBank/DDBJ databases">
        <authorList>
            <consortium name="Genoscope - CEA"/>
            <person name="William W."/>
        </authorList>
    </citation>
    <scope>NUCLEOTIDE SEQUENCE</scope>
</reference>
<keyword evidence="1" id="KW-1133">Transmembrane helix</keyword>
<dbReference type="AlphaFoldDB" id="A0A8S1MGE8"/>
<accession>A0A8S1MGE8</accession>
<keyword evidence="3" id="KW-1185">Reference proteome</keyword>
<dbReference type="Proteomes" id="UP000688137">
    <property type="component" value="Unassembled WGS sequence"/>
</dbReference>
<name>A0A8S1MGE8_PARPR</name>
<dbReference type="EMBL" id="CAJJDM010000063">
    <property type="protein sequence ID" value="CAD8079487.1"/>
    <property type="molecule type" value="Genomic_DNA"/>
</dbReference>
<sequence>MIIYQIQRSYSLHNNKRKKNNILNKKKIDIFIIQSIILRKKIIGKRNQNKEQRNKNKDQVIFSLQGRMMKQNQYILKKLKIQQINQERDKNQLNKVNRIGRRQLLMEFKKLHQKIVLLNMQLMKFLINIKIYLMYTRTFDFKYKK</sequence>
<evidence type="ECO:0008006" key="4">
    <source>
        <dbReference type="Google" id="ProtNLM"/>
    </source>
</evidence>
<gene>
    <name evidence="2" type="ORF">PPRIM_AZ9-3.1.T0620050</name>
</gene>
<feature type="transmembrane region" description="Helical" evidence="1">
    <location>
        <begin position="115"/>
        <end position="135"/>
    </location>
</feature>
<protein>
    <recommendedName>
        <fullName evidence="4">Transmembrane protein</fullName>
    </recommendedName>
</protein>
<keyword evidence="1" id="KW-0472">Membrane</keyword>
<evidence type="ECO:0000313" key="3">
    <source>
        <dbReference type="Proteomes" id="UP000688137"/>
    </source>
</evidence>
<organism evidence="2 3">
    <name type="scientific">Paramecium primaurelia</name>
    <dbReference type="NCBI Taxonomy" id="5886"/>
    <lineage>
        <taxon>Eukaryota</taxon>
        <taxon>Sar</taxon>
        <taxon>Alveolata</taxon>
        <taxon>Ciliophora</taxon>
        <taxon>Intramacronucleata</taxon>
        <taxon>Oligohymenophorea</taxon>
        <taxon>Peniculida</taxon>
        <taxon>Parameciidae</taxon>
        <taxon>Paramecium</taxon>
    </lineage>
</organism>
<proteinExistence type="predicted"/>
<keyword evidence="1" id="KW-0812">Transmembrane</keyword>
<comment type="caution">
    <text evidence="2">The sequence shown here is derived from an EMBL/GenBank/DDBJ whole genome shotgun (WGS) entry which is preliminary data.</text>
</comment>
<evidence type="ECO:0000313" key="2">
    <source>
        <dbReference type="EMBL" id="CAD8079487.1"/>
    </source>
</evidence>